<dbReference type="InterPro" id="IPR030847">
    <property type="entry name" value="Hem25/SLC25A38"/>
</dbReference>
<evidence type="ECO:0000256" key="4">
    <source>
        <dbReference type="ARBA" id="ARBA00022737"/>
    </source>
</evidence>
<dbReference type="GO" id="GO:0005743">
    <property type="term" value="C:mitochondrial inner membrane"/>
    <property type="evidence" value="ECO:0007669"/>
    <property type="project" value="UniProtKB-SubCell"/>
</dbReference>
<dbReference type="PANTHER" id="PTHR14374:SF0">
    <property type="entry name" value="TRAFFICKING PROTEIN PARTICLE COMPLEX SUBUNIT 11"/>
    <property type="match status" value="1"/>
</dbReference>
<sequence>MEAYPPQYVQHNLPFIVLSGLGTTKELDPPPPVHDVLPGRAVTTINSEIPAVTGDRADTLLQDFLSADTSNAPWNGRSTGRKGLASGFRIRAIGRNFQLPPKKADAPTTSATTPPSSPTIAAATSWVLHSPISPLSPAATVFPDGVLAPSWVAKHQDYVPSVFISFFDFTTDPITNSLHDNQLKTEINKIKGQIQKSEYRTRYVVVLLSDKTILEAPDIEERLANIRRTTGLDPKNSLFFLPPNTSQVELRAFVTTVLSTLQPICVEYYRDLTKHARRKKGRGTIPQPTAPPTRGTSQTLSYPGWGVRYDFKLGVFAEFRQEMDAAQRHYNFALDALFGPEGLFETTASWSPRWDEIRLLADVVALRHIRCQLWNSYPTSAAQTWLRYKIRLRDVLDRRGKGTSNYGWQAWESRWAQVMAQVMQRTEMPVFRIVPSNEDPLSDGVNAVYAPPEKQFPIGERLPPWELLHHAGYWQKLSADHAKRRLVLAREMPEEDRTPPGMSPATRVSNRNQIYDNYLVPQPHEEMPVPGVAGGFEHWSDISSKLRAAISEFKARGQHRKVDQLQLDVARTLLHVKRFEDAFKVLMPLWQTMSWRKEGWWAPASEVLWALHECALRVQDRETYLATEWELYSQDAFSQDESDGKVVVKLDTKDSLPCLSSTFAFSAIEGNVGEPLRSQIVIHSNARPGSAPITLSSLIFQFEGGLSEVRLIHSVDEDGMAGGAATLDELILEESVTPGQKPSWSGPADLTIHSGQSKAYNFLLTFREAGDIDIADSIFEVSTERFDLICTNLDLLSEPSSPAWWTRSEAGVKPRKVRGGSATTIKILPKPPKMEIRLPDVHSQYFTDEPVTVAIEILNLEEEDTEAVLEIRLLGRSKDTLGFSWLDRPASSPMKEVPPALDGSTDMDLPGHVVGKLAQGEKTTERIRFTAPPDPADYALEVKVLYHLLSDRDIPISKIMIADIVFNAPFEASYDLNARVHPSPWPSYFELQEAESNLNPESTDAFGIAQKWGLRSKVASFADEQLVVKDLFVQVHGVHGGATCEVTKEFEIEELAVEPQILTEWSFSLDVRKNNLEERRSTALDTTLNITWQRTSSPDAPDVTSSLPIPRIQIPSSEPHSLVHLDYTLENPTMHFLTFELNMEASEEFGFSGSKQTVRFNLYPLKVMDQYFNKSLKKGIVHFFAGLSSGILSAVLLQPADLLKTRVQQSRSSTLFGTIRSIANGPNPIKQFWRGTLPSTLRTGCGSAIYFSSLNALRRRASLIAAGRGDAVIKGGEHSSSLPKLSNTANLATGAFARTWAGFIMMPITVLKVRYESSMYSYNSLFSASRDIFRTEGMKGFFAGFGATAVRDAPYAGLYVLFYEQSKRKLSALATKIEEKSGASTKLSTSTSAGINFLSGVAAAGLGTTFTNPFDAIKTRIQLMPDRYGNTVHAAKKMFAEEGARSFFDGLGIRIARKAISSALAWTVYEELIRRAEREWTEVVEDKI</sequence>
<dbReference type="InterPro" id="IPR018108">
    <property type="entry name" value="MCP_transmembrane"/>
</dbReference>
<evidence type="ECO:0000259" key="14">
    <source>
        <dbReference type="Pfam" id="PF11817"/>
    </source>
</evidence>
<keyword evidence="4 10" id="KW-0677">Repeat</keyword>
<dbReference type="InterPro" id="IPR012880">
    <property type="entry name" value="Gryzun"/>
</dbReference>
<feature type="domain" description="Trafficking protein particle complex subunit 11" evidence="14">
    <location>
        <begin position="353"/>
        <end position="633"/>
    </location>
</feature>
<evidence type="ECO:0000256" key="7">
    <source>
        <dbReference type="ARBA" id="ARBA00023128"/>
    </source>
</evidence>
<evidence type="ECO:0000256" key="6">
    <source>
        <dbReference type="ARBA" id="ARBA00022989"/>
    </source>
</evidence>
<dbReference type="InterPro" id="IPR021773">
    <property type="entry name" value="TPC11"/>
</dbReference>
<dbReference type="OrthoDB" id="6278596at2759"/>
<reference evidence="15" key="1">
    <citation type="journal article" date="2021" name="Nat. Commun.">
        <title>Genetic determinants of endophytism in the Arabidopsis root mycobiome.</title>
        <authorList>
            <person name="Mesny F."/>
            <person name="Miyauchi S."/>
            <person name="Thiergart T."/>
            <person name="Pickel B."/>
            <person name="Atanasova L."/>
            <person name="Karlsson M."/>
            <person name="Huettel B."/>
            <person name="Barry K.W."/>
            <person name="Haridas S."/>
            <person name="Chen C."/>
            <person name="Bauer D."/>
            <person name="Andreopoulos W."/>
            <person name="Pangilinan J."/>
            <person name="LaButti K."/>
            <person name="Riley R."/>
            <person name="Lipzen A."/>
            <person name="Clum A."/>
            <person name="Drula E."/>
            <person name="Henrissat B."/>
            <person name="Kohler A."/>
            <person name="Grigoriev I.V."/>
            <person name="Martin F.M."/>
            <person name="Hacquard S."/>
        </authorList>
    </citation>
    <scope>NUCLEOTIDE SEQUENCE</scope>
    <source>
        <strain evidence="15">MPI-SDFR-AT-0120</strain>
    </source>
</reference>
<keyword evidence="6 10" id="KW-1133">Transmembrane helix</keyword>
<name>A0A8K0RJ10_9PLEO</name>
<evidence type="ECO:0000256" key="12">
    <source>
        <dbReference type="SAM" id="MobiDB-lite"/>
    </source>
</evidence>
<gene>
    <name evidence="15" type="ORF">FB567DRAFT_556602</name>
</gene>
<dbReference type="InterPro" id="IPR023395">
    <property type="entry name" value="MCP_dom_sf"/>
</dbReference>
<feature type="repeat" description="Solcar" evidence="11">
    <location>
        <begin position="1391"/>
        <end position="1475"/>
    </location>
</feature>
<dbReference type="Pfam" id="PF11817">
    <property type="entry name" value="Foie-gras_1"/>
    <property type="match status" value="1"/>
</dbReference>
<evidence type="ECO:0000259" key="13">
    <source>
        <dbReference type="Pfam" id="PF07919"/>
    </source>
</evidence>
<dbReference type="HAMAP" id="MF_03064">
    <property type="entry name" value="SLC25A38"/>
    <property type="match status" value="1"/>
</dbReference>
<dbReference type="SUPFAM" id="SSF103506">
    <property type="entry name" value="Mitochondrial carrier"/>
    <property type="match status" value="1"/>
</dbReference>
<accession>A0A8K0RJ10</accession>
<dbReference type="PANTHER" id="PTHR14374">
    <property type="entry name" value="FOIE GRAS"/>
    <property type="match status" value="1"/>
</dbReference>
<feature type="compositionally biased region" description="Low complexity" evidence="12">
    <location>
        <begin position="106"/>
        <end position="118"/>
    </location>
</feature>
<dbReference type="GO" id="GO:0015187">
    <property type="term" value="F:glycine transmembrane transporter activity"/>
    <property type="evidence" value="ECO:0007669"/>
    <property type="project" value="UniProtKB-UniRule"/>
</dbReference>
<feature type="repeat" description="Solcar" evidence="11">
    <location>
        <begin position="1177"/>
        <end position="1260"/>
    </location>
</feature>
<keyword evidence="16" id="KW-1185">Reference proteome</keyword>
<evidence type="ECO:0000256" key="3">
    <source>
        <dbReference type="ARBA" id="ARBA00022692"/>
    </source>
</evidence>
<comment type="function">
    <text evidence="10">Mitochondrial glycine transporter that imports glycine into the mitochondrial matrix. Plays an important role in providing glycine for the first enzymatic step in heme biosynthesis, the condensation of glycine with succinyl-CoA to produce 5-aminolevulinate (ALA) in the miochondrial matrix.</text>
</comment>
<dbReference type="PROSITE" id="PS50920">
    <property type="entry name" value="SOLCAR"/>
    <property type="match status" value="3"/>
</dbReference>
<organism evidence="15 16">
    <name type="scientific">Paraphoma chrysanthemicola</name>
    <dbReference type="NCBI Taxonomy" id="798071"/>
    <lineage>
        <taxon>Eukaryota</taxon>
        <taxon>Fungi</taxon>
        <taxon>Dikarya</taxon>
        <taxon>Ascomycota</taxon>
        <taxon>Pezizomycotina</taxon>
        <taxon>Dothideomycetes</taxon>
        <taxon>Pleosporomycetidae</taxon>
        <taxon>Pleosporales</taxon>
        <taxon>Pleosporineae</taxon>
        <taxon>Phaeosphaeriaceae</taxon>
        <taxon>Paraphoma</taxon>
    </lineage>
</organism>
<evidence type="ECO:0000256" key="10">
    <source>
        <dbReference type="HAMAP-Rule" id="MF_03064"/>
    </source>
</evidence>
<dbReference type="FunFam" id="1.50.40.10:FF:000103">
    <property type="entry name" value="Mitochondrial glycine transporter"/>
    <property type="match status" value="1"/>
</dbReference>
<dbReference type="Pfam" id="PF00153">
    <property type="entry name" value="Mito_carr"/>
    <property type="match status" value="3"/>
</dbReference>
<dbReference type="Pfam" id="PF07919">
    <property type="entry name" value="Gryzun"/>
    <property type="match status" value="1"/>
</dbReference>
<dbReference type="Gene3D" id="1.50.40.10">
    <property type="entry name" value="Mitochondrial carrier domain"/>
    <property type="match status" value="2"/>
</dbReference>
<keyword evidence="7 10" id="KW-0496">Mitochondrion</keyword>
<evidence type="ECO:0000256" key="1">
    <source>
        <dbReference type="ARBA" id="ARBA00004141"/>
    </source>
</evidence>
<keyword evidence="3 10" id="KW-0812">Transmembrane</keyword>
<dbReference type="EMBL" id="JAGMVJ010000001">
    <property type="protein sequence ID" value="KAH7095374.1"/>
    <property type="molecule type" value="Genomic_DNA"/>
</dbReference>
<keyword evidence="8 10" id="KW-0472">Membrane</keyword>
<evidence type="ECO:0000256" key="9">
    <source>
        <dbReference type="ARBA" id="ARBA00034060"/>
    </source>
</evidence>
<evidence type="ECO:0000313" key="16">
    <source>
        <dbReference type="Proteomes" id="UP000813461"/>
    </source>
</evidence>
<evidence type="ECO:0000256" key="5">
    <source>
        <dbReference type="ARBA" id="ARBA00022792"/>
    </source>
</evidence>
<evidence type="ECO:0000256" key="2">
    <source>
        <dbReference type="ARBA" id="ARBA00022448"/>
    </source>
</evidence>
<feature type="domain" description="Gryzun putative trafficking through Golgi" evidence="13">
    <location>
        <begin position="648"/>
        <end position="1164"/>
    </location>
</feature>
<keyword evidence="5 10" id="KW-0999">Mitochondrion inner membrane</keyword>
<proteinExistence type="inferred from homology"/>
<evidence type="ECO:0000256" key="11">
    <source>
        <dbReference type="PROSITE-ProRule" id="PRU00282"/>
    </source>
</evidence>
<evidence type="ECO:0000256" key="8">
    <source>
        <dbReference type="ARBA" id="ARBA00023136"/>
    </source>
</evidence>
<evidence type="ECO:0000313" key="15">
    <source>
        <dbReference type="EMBL" id="KAH7095374.1"/>
    </source>
</evidence>
<comment type="subcellular location">
    <subcellularLocation>
        <location evidence="1">Membrane</location>
        <topology evidence="1">Multi-pass membrane protein</topology>
    </subcellularLocation>
    <subcellularLocation>
        <location evidence="10">Mitochondrion inner membrane</location>
        <topology evidence="10">Multi-pass membrane protein</topology>
    </subcellularLocation>
</comment>
<keyword evidence="2 10" id="KW-0813">Transport</keyword>
<comment type="caution">
    <text evidence="15">The sequence shown here is derived from an EMBL/GenBank/DDBJ whole genome shotgun (WGS) entry which is preliminary data.</text>
</comment>
<comment type="similarity">
    <text evidence="10">Belongs to the mitochondrial carrier (TC 2.A.29) family. SLC25A38 subfamily.</text>
</comment>
<feature type="repeat" description="Solcar" evidence="11">
    <location>
        <begin position="1285"/>
        <end position="1369"/>
    </location>
</feature>
<protein>
    <recommendedName>
        <fullName evidence="10">Mitochondrial glycine transporter</fullName>
    </recommendedName>
    <alternativeName>
        <fullName evidence="10">Solute carrier family 25 member 38 homolog</fullName>
    </alternativeName>
</protein>
<dbReference type="Proteomes" id="UP000813461">
    <property type="component" value="Unassembled WGS sequence"/>
</dbReference>
<comment type="catalytic activity">
    <reaction evidence="9 10">
        <text>glycine(in) = glycine(out)</text>
        <dbReference type="Rhea" id="RHEA:70715"/>
        <dbReference type="ChEBI" id="CHEBI:57305"/>
    </reaction>
</comment>
<feature type="region of interest" description="Disordered" evidence="12">
    <location>
        <begin position="277"/>
        <end position="298"/>
    </location>
</feature>
<dbReference type="GO" id="GO:1904983">
    <property type="term" value="P:glycine import into mitochondrion"/>
    <property type="evidence" value="ECO:0007669"/>
    <property type="project" value="UniProtKB-UniRule"/>
</dbReference>
<feature type="region of interest" description="Disordered" evidence="12">
    <location>
        <begin position="99"/>
        <end position="118"/>
    </location>
</feature>